<reference evidence="2" key="1">
    <citation type="journal article" date="2014" name="BMC Genomics">
        <title>The genome sequence of the biocontrol fungus Metarhizium anisopliae and comparative genomics of Metarhizium species.</title>
        <authorList>
            <person name="Pattemore J.A."/>
            <person name="Hane J.K."/>
            <person name="Williams A.H."/>
            <person name="Wilson B.A."/>
            <person name="Stodart B.J."/>
            <person name="Ash G.J."/>
        </authorList>
    </citation>
    <scope>NUCLEOTIDE SEQUENCE [LARGE SCALE GENOMIC DNA]</scope>
    <source>
        <strain evidence="2">BRIP 53293</strain>
    </source>
</reference>
<dbReference type="EMBL" id="KE384749">
    <property type="protein sequence ID" value="KJK75910.1"/>
    <property type="molecule type" value="Genomic_DNA"/>
</dbReference>
<gene>
    <name evidence="1" type="ORF">H634G_09275</name>
</gene>
<dbReference type="SUPFAM" id="SSF89372">
    <property type="entry name" value="Fucose-specific lectin"/>
    <property type="match status" value="1"/>
</dbReference>
<evidence type="ECO:0000313" key="2">
    <source>
        <dbReference type="Proteomes" id="UP000054544"/>
    </source>
</evidence>
<name>A0A0D9NTE4_METAN</name>
<evidence type="ECO:0000313" key="1">
    <source>
        <dbReference type="EMBL" id="KJK75910.1"/>
    </source>
</evidence>
<sequence>MALAAVLNPIDNKEALVFYYSRQQTRNNLAVNSYSVTGGSDLFYADRNTSDGGVKPPPSDIAVTDFLGQIRVYGLAKMPRTTTSPGNLVSVVTQLSPTRNPIDKPSNPLTQPGDYSVITVCGNSTHGLVSYLKEIGGNIHLTYYTITKSKTSGHSEDVGVASYSKLASRIVDSHPLVFFQHKSGQYIYYYDVKDSATKKLGTTGTCAKGSHLAVTLGDSQRNILFLYYRNTNSRIVRVFRFNDKWSGEEEVSNHSIDDDSAIAVVAHKDYIHVFFWNNGEIVHEVNDVPDKSRLASASASAAAI</sequence>
<proteinExistence type="predicted"/>
<dbReference type="Gene3D" id="2.120.10.70">
    <property type="entry name" value="Fucose-specific lectin"/>
    <property type="match status" value="1"/>
</dbReference>
<organism evidence="1 2">
    <name type="scientific">Metarhizium anisopliae BRIP 53293</name>
    <dbReference type="NCBI Taxonomy" id="1291518"/>
    <lineage>
        <taxon>Eukaryota</taxon>
        <taxon>Fungi</taxon>
        <taxon>Dikarya</taxon>
        <taxon>Ascomycota</taxon>
        <taxon>Pezizomycotina</taxon>
        <taxon>Sordariomycetes</taxon>
        <taxon>Hypocreomycetidae</taxon>
        <taxon>Hypocreales</taxon>
        <taxon>Clavicipitaceae</taxon>
        <taxon>Metarhizium</taxon>
    </lineage>
</organism>
<evidence type="ECO:0008006" key="3">
    <source>
        <dbReference type="Google" id="ProtNLM"/>
    </source>
</evidence>
<accession>A0A0D9NTE4</accession>
<dbReference type="Proteomes" id="UP000054544">
    <property type="component" value="Unassembled WGS sequence"/>
</dbReference>
<keyword evidence="2" id="KW-1185">Reference proteome</keyword>
<protein>
    <recommendedName>
        <fullName evidence="3">Fucose-specific lectin</fullName>
    </recommendedName>
</protein>
<dbReference type="AlphaFoldDB" id="A0A0D9NTE4"/>